<name>A0A0L0C2T4_LUCCU</name>
<reference evidence="5 6" key="1">
    <citation type="journal article" date="2015" name="Nat. Commun.">
        <title>Lucilia cuprina genome unlocks parasitic fly biology to underpin future interventions.</title>
        <authorList>
            <person name="Anstead C.A."/>
            <person name="Korhonen P.K."/>
            <person name="Young N.D."/>
            <person name="Hall R.S."/>
            <person name="Jex A.R."/>
            <person name="Murali S.C."/>
            <person name="Hughes D.S."/>
            <person name="Lee S.F."/>
            <person name="Perry T."/>
            <person name="Stroehlein A.J."/>
            <person name="Ansell B.R."/>
            <person name="Breugelmans B."/>
            <person name="Hofmann A."/>
            <person name="Qu J."/>
            <person name="Dugan S."/>
            <person name="Lee S.L."/>
            <person name="Chao H."/>
            <person name="Dinh H."/>
            <person name="Han Y."/>
            <person name="Doddapaneni H.V."/>
            <person name="Worley K.C."/>
            <person name="Muzny D.M."/>
            <person name="Ioannidis P."/>
            <person name="Waterhouse R.M."/>
            <person name="Zdobnov E.M."/>
            <person name="James P.J."/>
            <person name="Bagnall N.H."/>
            <person name="Kotze A.C."/>
            <person name="Gibbs R.A."/>
            <person name="Richards S."/>
            <person name="Batterham P."/>
            <person name="Gasser R.B."/>
        </authorList>
    </citation>
    <scope>NUCLEOTIDE SEQUENCE [LARGE SCALE GENOMIC DNA]</scope>
    <source>
        <strain evidence="5 6">LS</strain>
        <tissue evidence="5">Full body</tissue>
    </source>
</reference>
<dbReference type="InterPro" id="IPR000582">
    <property type="entry name" value="Acyl-CoA-binding_protein"/>
</dbReference>
<organism evidence="5 6">
    <name type="scientific">Lucilia cuprina</name>
    <name type="common">Green bottle fly</name>
    <name type="synonym">Australian sheep blowfly</name>
    <dbReference type="NCBI Taxonomy" id="7375"/>
    <lineage>
        <taxon>Eukaryota</taxon>
        <taxon>Metazoa</taxon>
        <taxon>Ecdysozoa</taxon>
        <taxon>Arthropoda</taxon>
        <taxon>Hexapoda</taxon>
        <taxon>Insecta</taxon>
        <taxon>Pterygota</taxon>
        <taxon>Neoptera</taxon>
        <taxon>Endopterygota</taxon>
        <taxon>Diptera</taxon>
        <taxon>Brachycera</taxon>
        <taxon>Muscomorpha</taxon>
        <taxon>Oestroidea</taxon>
        <taxon>Calliphoridae</taxon>
        <taxon>Luciliinae</taxon>
        <taxon>Lucilia</taxon>
    </lineage>
</organism>
<comment type="caution">
    <text evidence="5">The sequence shown here is derived from an EMBL/GenBank/DDBJ whole genome shotgun (WGS) entry which is preliminary data.</text>
</comment>
<evidence type="ECO:0000256" key="3">
    <source>
        <dbReference type="SAM" id="Phobius"/>
    </source>
</evidence>
<dbReference type="AlphaFoldDB" id="A0A0L0C2T4"/>
<dbReference type="GO" id="GO:0019915">
    <property type="term" value="P:lipid storage"/>
    <property type="evidence" value="ECO:0007669"/>
    <property type="project" value="UniProtKB-ARBA"/>
</dbReference>
<keyword evidence="6" id="KW-1185">Reference proteome</keyword>
<feature type="compositionally biased region" description="Polar residues" evidence="2">
    <location>
        <begin position="129"/>
        <end position="148"/>
    </location>
</feature>
<dbReference type="PROSITE" id="PS51228">
    <property type="entry name" value="ACB_2"/>
    <property type="match status" value="1"/>
</dbReference>
<dbReference type="Pfam" id="PF00887">
    <property type="entry name" value="ACBP"/>
    <property type="match status" value="1"/>
</dbReference>
<dbReference type="PRINTS" id="PR00689">
    <property type="entry name" value="ACOABINDINGP"/>
</dbReference>
<protein>
    <recommendedName>
        <fullName evidence="4">ACB domain-containing protein</fullName>
    </recommendedName>
</protein>
<evidence type="ECO:0000313" key="6">
    <source>
        <dbReference type="Proteomes" id="UP000037069"/>
    </source>
</evidence>
<dbReference type="InterPro" id="IPR014352">
    <property type="entry name" value="FERM/acyl-CoA-bd_prot_sf"/>
</dbReference>
<feature type="transmembrane region" description="Helical" evidence="3">
    <location>
        <begin position="287"/>
        <end position="307"/>
    </location>
</feature>
<keyword evidence="3" id="KW-0472">Membrane</keyword>
<dbReference type="OMA" id="PFHSRTN"/>
<keyword evidence="1" id="KW-0446">Lipid-binding</keyword>
<evidence type="ECO:0000256" key="2">
    <source>
        <dbReference type="SAM" id="MobiDB-lite"/>
    </source>
</evidence>
<dbReference type="STRING" id="7375.A0A0L0C2T4"/>
<accession>A0A0L0C2T4</accession>
<dbReference type="Proteomes" id="UP000037069">
    <property type="component" value="Unassembled WGS sequence"/>
</dbReference>
<feature type="compositionally biased region" description="Polar residues" evidence="2">
    <location>
        <begin position="157"/>
        <end position="205"/>
    </location>
</feature>
<dbReference type="GO" id="GO:0000062">
    <property type="term" value="F:fatty-acyl-CoA binding"/>
    <property type="evidence" value="ECO:0007669"/>
    <property type="project" value="InterPro"/>
</dbReference>
<dbReference type="PANTHER" id="PTHR23310:SF77">
    <property type="entry name" value="LD25952P"/>
    <property type="match status" value="1"/>
</dbReference>
<keyword evidence="3" id="KW-0812">Transmembrane</keyword>
<dbReference type="InterPro" id="IPR035984">
    <property type="entry name" value="Acyl-CoA-binding_sf"/>
</dbReference>
<evidence type="ECO:0000259" key="4">
    <source>
        <dbReference type="PROSITE" id="PS51228"/>
    </source>
</evidence>
<dbReference type="OrthoDB" id="71307at2759"/>
<dbReference type="EMBL" id="JRES01000973">
    <property type="protein sequence ID" value="KNC26663.1"/>
    <property type="molecule type" value="Genomic_DNA"/>
</dbReference>
<feature type="domain" description="ACB" evidence="4">
    <location>
        <begin position="4"/>
        <end position="93"/>
    </location>
</feature>
<dbReference type="Gene3D" id="1.20.80.10">
    <property type="match status" value="1"/>
</dbReference>
<dbReference type="SUPFAM" id="SSF47027">
    <property type="entry name" value="Acyl-CoA binding protein"/>
    <property type="match status" value="1"/>
</dbReference>
<dbReference type="GO" id="GO:0005737">
    <property type="term" value="C:cytoplasm"/>
    <property type="evidence" value="ECO:0007669"/>
    <property type="project" value="TreeGrafter"/>
</dbReference>
<dbReference type="PANTHER" id="PTHR23310">
    <property type="entry name" value="ACYL-COA-BINDING PROTEIN, ACBP"/>
    <property type="match status" value="1"/>
</dbReference>
<evidence type="ECO:0000256" key="1">
    <source>
        <dbReference type="ARBA" id="ARBA00023121"/>
    </source>
</evidence>
<dbReference type="FunFam" id="1.20.80.10:FF:000010">
    <property type="entry name" value="Acyl-CoA-binding domain-containing protein 5"/>
    <property type="match status" value="1"/>
</dbReference>
<dbReference type="GO" id="GO:0006631">
    <property type="term" value="P:fatty acid metabolic process"/>
    <property type="evidence" value="ECO:0007669"/>
    <property type="project" value="TreeGrafter"/>
</dbReference>
<proteinExistence type="predicted"/>
<evidence type="ECO:0000313" key="5">
    <source>
        <dbReference type="EMBL" id="KNC26663.1"/>
    </source>
</evidence>
<feature type="region of interest" description="Disordered" evidence="2">
    <location>
        <begin position="126"/>
        <end position="210"/>
    </location>
</feature>
<gene>
    <name evidence="5" type="ORF">FF38_01359</name>
</gene>
<sequence>MASVQERFQAAVNVIKGLPKNGPYQPSTGMMLKFYGLYKQATEGDCHQRKPAFWDVVNKAKWDAWNRNSHMTKEEAMLKYVESLQEIIETMSFTENVQNFVGSLQGLENINLDELEIIAPGMKELAESHPNSPFHSRTNSPQHSTNGSGEEDATLNGHDSTLDNVTTPPATPVQNTELPTTHSLHNSLTHESTKVDYSQTNGSIDQSDDEYVDPFDIQNELYESLQRNTEILKQVQATVLRMNSDLSSVNQRVFDLEKTIKEMKASVANRKTSGSNVAEPKYKYPKWWPFTDISPVWFVLLILWPFIVRRVGKMIDNPPKRK</sequence>
<keyword evidence="3" id="KW-1133">Transmembrane helix</keyword>